<sequence length="97" mass="11035">MPRGPGDIGQDADGRWILPPGEQLSAEWERHFIKICNADGALGQLRLSGWGGMLDVHRLVITIFKGAQTLTFRLTEAEEEERFFALLREEAWRRIVS</sequence>
<evidence type="ECO:0000313" key="1">
    <source>
        <dbReference type="EMBL" id="SAK86167.1"/>
    </source>
</evidence>
<accession>A0A158CX51</accession>
<dbReference type="EMBL" id="FCOB02000023">
    <property type="protein sequence ID" value="SAK86167.1"/>
    <property type="molecule type" value="Genomic_DNA"/>
</dbReference>
<dbReference type="Proteomes" id="UP000054978">
    <property type="component" value="Unassembled WGS sequence"/>
</dbReference>
<dbReference type="AlphaFoldDB" id="A0A158CX51"/>
<evidence type="ECO:0000313" key="2">
    <source>
        <dbReference type="Proteomes" id="UP000054978"/>
    </source>
</evidence>
<organism evidence="1 2">
    <name type="scientific">Caballeronia ptereochthonis</name>
    <dbReference type="NCBI Taxonomy" id="1777144"/>
    <lineage>
        <taxon>Bacteria</taxon>
        <taxon>Pseudomonadati</taxon>
        <taxon>Pseudomonadota</taxon>
        <taxon>Betaproteobacteria</taxon>
        <taxon>Burkholderiales</taxon>
        <taxon>Burkholderiaceae</taxon>
        <taxon>Caballeronia</taxon>
    </lineage>
</organism>
<name>A0A158CX51_9BURK</name>
<keyword evidence="2" id="KW-1185">Reference proteome</keyword>
<proteinExistence type="predicted"/>
<comment type="caution">
    <text evidence="1">The sequence shown here is derived from an EMBL/GenBank/DDBJ whole genome shotgun (WGS) entry which is preliminary data.</text>
</comment>
<reference evidence="1" key="1">
    <citation type="submission" date="2016-01" db="EMBL/GenBank/DDBJ databases">
        <authorList>
            <person name="Peeters C."/>
        </authorList>
    </citation>
    <scope>NUCLEOTIDE SEQUENCE [LARGE SCALE GENOMIC DNA]</scope>
    <source>
        <strain evidence="1">LMG 29326</strain>
    </source>
</reference>
<protein>
    <submittedName>
        <fullName evidence="1">Uncharacterized protein</fullName>
    </submittedName>
</protein>
<gene>
    <name evidence="1" type="ORF">AWB83_04710</name>
</gene>